<organism evidence="7 8">
    <name type="scientific">Tectimicrobiota bacterium</name>
    <dbReference type="NCBI Taxonomy" id="2528274"/>
    <lineage>
        <taxon>Bacteria</taxon>
        <taxon>Pseudomonadati</taxon>
        <taxon>Nitrospinota/Tectimicrobiota group</taxon>
        <taxon>Candidatus Tectimicrobiota</taxon>
    </lineage>
</organism>
<feature type="domain" description="Molybdopterin oxidoreductase" evidence="6">
    <location>
        <begin position="172"/>
        <end position="244"/>
    </location>
</feature>
<dbReference type="InterPro" id="IPR006656">
    <property type="entry name" value="Mopterin_OxRdtase"/>
</dbReference>
<keyword evidence="1" id="KW-0411">Iron-sulfur</keyword>
<dbReference type="Pfam" id="PF00384">
    <property type="entry name" value="Molybdopterin"/>
    <property type="match status" value="1"/>
</dbReference>
<name>A0A932LYF4_UNCTE</name>
<gene>
    <name evidence="7" type="ORF">HYY65_00635</name>
</gene>
<evidence type="ECO:0000313" key="7">
    <source>
        <dbReference type="EMBL" id="MBI3013583.1"/>
    </source>
</evidence>
<dbReference type="SUPFAM" id="SSF53706">
    <property type="entry name" value="Formate dehydrogenase/DMSO reductase, domains 1-3"/>
    <property type="match status" value="1"/>
</dbReference>
<feature type="non-terminal residue" evidence="7">
    <location>
        <position position="1"/>
    </location>
</feature>
<dbReference type="GO" id="GO:0016491">
    <property type="term" value="F:oxidoreductase activity"/>
    <property type="evidence" value="ECO:0007669"/>
    <property type="project" value="UniProtKB-KW"/>
</dbReference>
<dbReference type="InterPro" id="IPR050612">
    <property type="entry name" value="Prok_Mopterin_Oxidored"/>
</dbReference>
<dbReference type="SUPFAM" id="SSF50692">
    <property type="entry name" value="ADC-like"/>
    <property type="match status" value="1"/>
</dbReference>
<keyword evidence="3" id="KW-0479">Metal-binding</keyword>
<evidence type="ECO:0000256" key="2">
    <source>
        <dbReference type="ARBA" id="ARBA00022505"/>
    </source>
</evidence>
<dbReference type="Gene3D" id="3.40.50.740">
    <property type="match status" value="1"/>
</dbReference>
<dbReference type="PANTHER" id="PTHR43742:SF9">
    <property type="entry name" value="TETRATHIONATE REDUCTASE SUBUNIT A"/>
    <property type="match status" value="1"/>
</dbReference>
<protein>
    <submittedName>
        <fullName evidence="7">Molybdopterin-dependent oxidoreductase</fullName>
    </submittedName>
</protein>
<reference evidence="7" key="1">
    <citation type="submission" date="2020-07" db="EMBL/GenBank/DDBJ databases">
        <title>Huge and variable diversity of episymbiotic CPR bacteria and DPANN archaea in groundwater ecosystems.</title>
        <authorList>
            <person name="He C.Y."/>
            <person name="Keren R."/>
            <person name="Whittaker M."/>
            <person name="Farag I.F."/>
            <person name="Doudna J."/>
            <person name="Cate J.H.D."/>
            <person name="Banfield J.F."/>
        </authorList>
    </citation>
    <scope>NUCLEOTIDE SEQUENCE</scope>
    <source>
        <strain evidence="7">NC_groundwater_717_Ag_S-0.2um_59_8</strain>
    </source>
</reference>
<dbReference type="AlphaFoldDB" id="A0A932LYF4"/>
<dbReference type="Proteomes" id="UP000741360">
    <property type="component" value="Unassembled WGS sequence"/>
</dbReference>
<dbReference type="InterPro" id="IPR009010">
    <property type="entry name" value="Asp_de-COase-like_dom_sf"/>
</dbReference>
<dbReference type="EMBL" id="JACPSX010000008">
    <property type="protein sequence ID" value="MBI3013583.1"/>
    <property type="molecule type" value="Genomic_DNA"/>
</dbReference>
<evidence type="ECO:0000259" key="6">
    <source>
        <dbReference type="Pfam" id="PF00384"/>
    </source>
</evidence>
<evidence type="ECO:0000256" key="5">
    <source>
        <dbReference type="ARBA" id="ARBA00023002"/>
    </source>
</evidence>
<dbReference type="GO" id="GO:0051539">
    <property type="term" value="F:4 iron, 4 sulfur cluster binding"/>
    <property type="evidence" value="ECO:0007669"/>
    <property type="project" value="UniProtKB-KW"/>
</dbReference>
<keyword evidence="5" id="KW-0560">Oxidoreductase</keyword>
<dbReference type="Gene3D" id="2.40.40.20">
    <property type="match status" value="1"/>
</dbReference>
<keyword evidence="2" id="KW-0500">Molybdenum</keyword>
<evidence type="ECO:0000256" key="3">
    <source>
        <dbReference type="ARBA" id="ARBA00022723"/>
    </source>
</evidence>
<evidence type="ECO:0000313" key="8">
    <source>
        <dbReference type="Proteomes" id="UP000741360"/>
    </source>
</evidence>
<evidence type="ECO:0000256" key="4">
    <source>
        <dbReference type="ARBA" id="ARBA00022729"/>
    </source>
</evidence>
<keyword evidence="1" id="KW-0408">Iron</keyword>
<keyword evidence="1" id="KW-0004">4Fe-4S</keyword>
<dbReference type="Gene3D" id="3.40.228.10">
    <property type="entry name" value="Dimethylsulfoxide Reductase, domain 2"/>
    <property type="match status" value="1"/>
</dbReference>
<sequence>NGVSCRPAFALVREHLKQFTPRWATEITTVPEKTIREMAREFATEARVGSTIVIEGKTFPYRPVAAIYFRGSQGHKNSVYNCLAIGLLNHLVGAADVVGAALGFNPVCHGHPETGRPNYVPKPCPDGLMITGTWMVPHLPYPLSEPKMPETMGLQDIFPMGMMSPFMASRDQEEMWQRFQLPYRPEMLLNYGANSVMSVGNKDTVIDSLLKIPFIVSIDIFQNEFTEFADIILPDASYLESLDSRPNSFIFNLHAGMGEWCWPIKQPVLPANGQRRIAGDALLDLADRIGIREEINAAFNAHLKLEGPYRLEFQKKYSYEEVCDRELRNNFGEERGLEWFKKEGLISWKKKPEEVYWRYEVPVRIPIYWEFLKPLGEKAGAIARAHGMEWDDSYYDPLPDWKPCPSHECHDSRYDLYGFYYRDTLHTNSFTMENPWLDEAARIDPFSYTIAINKSTGQKKGLRDGELVWVESESERKVRGKVHLTEAIHPEGLGIGACAGHWSHRLPVAQGKGVFFNDLLEVDFEHSSPVDLNLDLCVKVRVYR</sequence>
<evidence type="ECO:0000256" key="1">
    <source>
        <dbReference type="ARBA" id="ARBA00022485"/>
    </source>
</evidence>
<dbReference type="GO" id="GO:0046872">
    <property type="term" value="F:metal ion binding"/>
    <property type="evidence" value="ECO:0007669"/>
    <property type="project" value="UniProtKB-KW"/>
</dbReference>
<proteinExistence type="predicted"/>
<accession>A0A932LYF4</accession>
<comment type="caution">
    <text evidence="7">The sequence shown here is derived from an EMBL/GenBank/DDBJ whole genome shotgun (WGS) entry which is preliminary data.</text>
</comment>
<keyword evidence="4" id="KW-0732">Signal</keyword>
<dbReference type="PANTHER" id="PTHR43742">
    <property type="entry name" value="TRIMETHYLAMINE-N-OXIDE REDUCTASE"/>
    <property type="match status" value="1"/>
</dbReference>